<keyword evidence="2" id="KW-0067">ATP-binding</keyword>
<keyword evidence="1" id="KW-0547">Nucleotide-binding</keyword>
<name>A0A0C3HJA8_OIDMZ</name>
<dbReference type="InParanoid" id="A0A0C3HJA8"/>
<dbReference type="Gene3D" id="3.30.420.40">
    <property type="match status" value="1"/>
</dbReference>
<dbReference type="Gene3D" id="3.90.640.10">
    <property type="entry name" value="Actin, Chain A, domain 4"/>
    <property type="match status" value="1"/>
</dbReference>
<dbReference type="GO" id="GO:0005524">
    <property type="term" value="F:ATP binding"/>
    <property type="evidence" value="ECO:0007669"/>
    <property type="project" value="UniProtKB-KW"/>
</dbReference>
<dbReference type="InterPro" id="IPR013126">
    <property type="entry name" value="Hsp_70_fam"/>
</dbReference>
<dbReference type="FunFam" id="3.90.640.10:FF:000003">
    <property type="entry name" value="Molecular chaperone DnaK"/>
    <property type="match status" value="1"/>
</dbReference>
<protein>
    <submittedName>
        <fullName evidence="3">Uncharacterized protein</fullName>
    </submittedName>
</protein>
<dbReference type="HOGENOM" id="CLU_1533036_0_0_1"/>
<dbReference type="SUPFAM" id="SSF53067">
    <property type="entry name" value="Actin-like ATPase domain"/>
    <property type="match status" value="1"/>
</dbReference>
<dbReference type="STRING" id="913774.A0A0C3HJA8"/>
<proteinExistence type="predicted"/>
<gene>
    <name evidence="3" type="ORF">OIDMADRAFT_48184</name>
</gene>
<dbReference type="Proteomes" id="UP000054321">
    <property type="component" value="Unassembled WGS sequence"/>
</dbReference>
<reference evidence="3 4" key="1">
    <citation type="submission" date="2014-04" db="EMBL/GenBank/DDBJ databases">
        <authorList>
            <consortium name="DOE Joint Genome Institute"/>
            <person name="Kuo A."/>
            <person name="Martino E."/>
            <person name="Perotto S."/>
            <person name="Kohler A."/>
            <person name="Nagy L.G."/>
            <person name="Floudas D."/>
            <person name="Copeland A."/>
            <person name="Barry K.W."/>
            <person name="Cichocki N."/>
            <person name="Veneault-Fourrey C."/>
            <person name="LaButti K."/>
            <person name="Lindquist E.A."/>
            <person name="Lipzen A."/>
            <person name="Lundell T."/>
            <person name="Morin E."/>
            <person name="Murat C."/>
            <person name="Sun H."/>
            <person name="Tunlid A."/>
            <person name="Henrissat B."/>
            <person name="Grigoriev I.V."/>
            <person name="Hibbett D.S."/>
            <person name="Martin F."/>
            <person name="Nordberg H.P."/>
            <person name="Cantor M.N."/>
            <person name="Hua S.X."/>
        </authorList>
    </citation>
    <scope>NUCLEOTIDE SEQUENCE [LARGE SCALE GENOMIC DNA]</scope>
    <source>
        <strain evidence="3 4">Zn</strain>
    </source>
</reference>
<dbReference type="InterPro" id="IPR043129">
    <property type="entry name" value="ATPase_NBD"/>
</dbReference>
<evidence type="ECO:0000256" key="2">
    <source>
        <dbReference type="ARBA" id="ARBA00022840"/>
    </source>
</evidence>
<dbReference type="GO" id="GO:0140662">
    <property type="term" value="F:ATP-dependent protein folding chaperone"/>
    <property type="evidence" value="ECO:0007669"/>
    <property type="project" value="InterPro"/>
</dbReference>
<accession>A0A0C3HJA8</accession>
<organism evidence="3 4">
    <name type="scientific">Oidiodendron maius (strain Zn)</name>
    <dbReference type="NCBI Taxonomy" id="913774"/>
    <lineage>
        <taxon>Eukaryota</taxon>
        <taxon>Fungi</taxon>
        <taxon>Dikarya</taxon>
        <taxon>Ascomycota</taxon>
        <taxon>Pezizomycotina</taxon>
        <taxon>Leotiomycetes</taxon>
        <taxon>Leotiomycetes incertae sedis</taxon>
        <taxon>Myxotrichaceae</taxon>
        <taxon>Oidiodendron</taxon>
    </lineage>
</organism>
<dbReference type="Pfam" id="PF00012">
    <property type="entry name" value="HSP70"/>
    <property type="match status" value="1"/>
</dbReference>
<reference evidence="4" key="2">
    <citation type="submission" date="2015-01" db="EMBL/GenBank/DDBJ databases">
        <title>Evolutionary Origins and Diversification of the Mycorrhizal Mutualists.</title>
        <authorList>
            <consortium name="DOE Joint Genome Institute"/>
            <consortium name="Mycorrhizal Genomics Consortium"/>
            <person name="Kohler A."/>
            <person name="Kuo A."/>
            <person name="Nagy L.G."/>
            <person name="Floudas D."/>
            <person name="Copeland A."/>
            <person name="Barry K.W."/>
            <person name="Cichocki N."/>
            <person name="Veneault-Fourrey C."/>
            <person name="LaButti K."/>
            <person name="Lindquist E.A."/>
            <person name="Lipzen A."/>
            <person name="Lundell T."/>
            <person name="Morin E."/>
            <person name="Murat C."/>
            <person name="Riley R."/>
            <person name="Ohm R."/>
            <person name="Sun H."/>
            <person name="Tunlid A."/>
            <person name="Henrissat B."/>
            <person name="Grigoriev I.V."/>
            <person name="Hibbett D.S."/>
            <person name="Martin F."/>
        </authorList>
    </citation>
    <scope>NUCLEOTIDE SEQUENCE [LARGE SCALE GENOMIC DNA]</scope>
    <source>
        <strain evidence="4">Zn</strain>
    </source>
</reference>
<evidence type="ECO:0000256" key="1">
    <source>
        <dbReference type="ARBA" id="ARBA00022741"/>
    </source>
</evidence>
<evidence type="ECO:0000313" key="4">
    <source>
        <dbReference type="Proteomes" id="UP000054321"/>
    </source>
</evidence>
<dbReference type="AlphaFoldDB" id="A0A0C3HJA8"/>
<evidence type="ECO:0000313" key="3">
    <source>
        <dbReference type="EMBL" id="KIN08316.1"/>
    </source>
</evidence>
<sequence>MAYGIDVPIRDEYDECYFVIYNFGLKESNLALESVDHGVFNVLESASDKNLGGDDFDNQLLNYAIAHFNRENNIDITKGFESMEMLKLEVMKAERALLAEFSAKIEIPARHWFRRPPLTITGTQLRGLNRQLTARTLSLVNSLLENANIEKADIHGIVFTRKSAHIAKIQPSLES</sequence>
<dbReference type="EMBL" id="KN832870">
    <property type="protein sequence ID" value="KIN08316.1"/>
    <property type="molecule type" value="Genomic_DNA"/>
</dbReference>
<keyword evidence="4" id="KW-1185">Reference proteome</keyword>
<dbReference type="PANTHER" id="PTHR19375">
    <property type="entry name" value="HEAT SHOCK PROTEIN 70KDA"/>
    <property type="match status" value="1"/>
</dbReference>
<dbReference type="OrthoDB" id="5415440at2759"/>